<dbReference type="Gene3D" id="2.130.10.10">
    <property type="entry name" value="YVTN repeat-like/Quinoprotein amine dehydrogenase"/>
    <property type="match status" value="2"/>
</dbReference>
<dbReference type="InterPro" id="IPR036890">
    <property type="entry name" value="HATPase_C_sf"/>
</dbReference>
<dbReference type="GO" id="GO:0016020">
    <property type="term" value="C:membrane"/>
    <property type="evidence" value="ECO:0007669"/>
    <property type="project" value="InterPro"/>
</dbReference>
<evidence type="ECO:0000259" key="4">
    <source>
        <dbReference type="Pfam" id="PF07495"/>
    </source>
</evidence>
<dbReference type="EMBL" id="DRLI01000213">
    <property type="protein sequence ID" value="HHM02473.1"/>
    <property type="molecule type" value="Genomic_DNA"/>
</dbReference>
<dbReference type="SUPFAM" id="SSF63829">
    <property type="entry name" value="Calcium-dependent phosphotriesterase"/>
    <property type="match status" value="3"/>
</dbReference>
<dbReference type="Pfam" id="PF07495">
    <property type="entry name" value="Y_Y_Y"/>
    <property type="match status" value="1"/>
</dbReference>
<accession>A0A7V5RPQ5</accession>
<name>A0A7V5RPQ5_CALAY</name>
<dbReference type="Gene3D" id="3.30.565.10">
    <property type="entry name" value="Histidine kinase-like ATPase, C-terminal domain"/>
    <property type="match status" value="1"/>
</dbReference>
<keyword evidence="2" id="KW-0812">Transmembrane</keyword>
<dbReference type="PANTHER" id="PTHR43547">
    <property type="entry name" value="TWO-COMPONENT HISTIDINE KINASE"/>
    <property type="match status" value="1"/>
</dbReference>
<dbReference type="InterPro" id="IPR010559">
    <property type="entry name" value="Sig_transdc_His_kin_internal"/>
</dbReference>
<comment type="caution">
    <text evidence="5">The sequence shown here is derived from an EMBL/GenBank/DDBJ whole genome shotgun (WGS) entry which is preliminary data.</text>
</comment>
<dbReference type="Pfam" id="PF07494">
    <property type="entry name" value="Reg_prop"/>
    <property type="match status" value="8"/>
</dbReference>
<proteinExistence type="predicted"/>
<feature type="domain" description="Two component regulator three Y" evidence="4">
    <location>
        <begin position="717"/>
        <end position="780"/>
    </location>
</feature>
<protein>
    <recommendedName>
        <fullName evidence="6">Histidine kinase</fullName>
    </recommendedName>
</protein>
<keyword evidence="2" id="KW-1133">Transmembrane helix</keyword>
<dbReference type="PANTHER" id="PTHR43547:SF2">
    <property type="entry name" value="HYBRID SIGNAL TRANSDUCTION HISTIDINE KINASE C"/>
    <property type="match status" value="1"/>
</dbReference>
<keyword evidence="2" id="KW-0472">Membrane</keyword>
<dbReference type="Pfam" id="PF06580">
    <property type="entry name" value="His_kinase"/>
    <property type="match status" value="1"/>
</dbReference>
<feature type="domain" description="Signal transduction histidine kinase internal region" evidence="3">
    <location>
        <begin position="826"/>
        <end position="899"/>
    </location>
</feature>
<reference evidence="5" key="1">
    <citation type="journal article" date="2020" name="mSystems">
        <title>Genome- and Community-Level Interaction Insights into Carbon Utilization and Element Cycling Functions of Hydrothermarchaeota in Hydrothermal Sediment.</title>
        <authorList>
            <person name="Zhou Z."/>
            <person name="Liu Y."/>
            <person name="Xu W."/>
            <person name="Pan J."/>
            <person name="Luo Z.H."/>
            <person name="Li M."/>
        </authorList>
    </citation>
    <scope>NUCLEOTIDE SEQUENCE [LARGE SCALE GENOMIC DNA]</scope>
    <source>
        <strain evidence="5">HyVt-460</strain>
    </source>
</reference>
<dbReference type="Gene3D" id="2.60.40.10">
    <property type="entry name" value="Immunoglobulins"/>
    <property type="match status" value="1"/>
</dbReference>
<dbReference type="InterPro" id="IPR015943">
    <property type="entry name" value="WD40/YVTN_repeat-like_dom_sf"/>
</dbReference>
<dbReference type="AlphaFoldDB" id="A0A7V5RPQ5"/>
<evidence type="ECO:0000256" key="1">
    <source>
        <dbReference type="ARBA" id="ARBA00022553"/>
    </source>
</evidence>
<dbReference type="Proteomes" id="UP000885771">
    <property type="component" value="Unassembled WGS sequence"/>
</dbReference>
<keyword evidence="1" id="KW-0597">Phosphoprotein</keyword>
<evidence type="ECO:0000256" key="2">
    <source>
        <dbReference type="SAM" id="Phobius"/>
    </source>
</evidence>
<evidence type="ECO:0008006" key="6">
    <source>
        <dbReference type="Google" id="ProtNLM"/>
    </source>
</evidence>
<dbReference type="InterPro" id="IPR011123">
    <property type="entry name" value="Y_Y_Y"/>
</dbReference>
<dbReference type="GO" id="GO:0000155">
    <property type="term" value="F:phosphorelay sensor kinase activity"/>
    <property type="evidence" value="ECO:0007669"/>
    <property type="project" value="InterPro"/>
</dbReference>
<evidence type="ECO:0000259" key="3">
    <source>
        <dbReference type="Pfam" id="PF06580"/>
    </source>
</evidence>
<evidence type="ECO:0000313" key="5">
    <source>
        <dbReference type="EMBL" id="HHM02473.1"/>
    </source>
</evidence>
<gene>
    <name evidence="5" type="ORF">ENJ15_05615</name>
</gene>
<dbReference type="InterPro" id="IPR011110">
    <property type="entry name" value="Reg_prop"/>
</dbReference>
<dbReference type="InterPro" id="IPR013783">
    <property type="entry name" value="Ig-like_fold"/>
</dbReference>
<dbReference type="FunFam" id="2.60.40.10:FF:000791">
    <property type="entry name" value="Two-component system sensor histidine kinase/response regulator"/>
    <property type="match status" value="1"/>
</dbReference>
<feature type="transmembrane region" description="Helical" evidence="2">
    <location>
        <begin position="788"/>
        <end position="806"/>
    </location>
</feature>
<sequence>MLVVLVLMGGAAHAQEDELKFEHLTIDDGLSQNKINCIYQDSRGFMWFGTNEGLNKYDGYEFTIFGKDSNSTASLSDDWIQCIFEDSRGNLWIGTGVGGLNLYDRSNNRFFHFSDDSGSAPRISSSNVRCIIEDAEGYIWLSTGGGIDRIDTRNNTVTTYIPPHMRNSHFENDNLNVLFEDSRQELWFGTRGDGLIRFNRKTARFTYFRHDPADTHSISDNDILAIFEDSAGRLWIGTYNGGINLFDPLTERFSSYAPLPKIQENLTVQSILDNGHGKLWVGTRNGLFLFDPTELSFNHYFHDPHNPYSLNQDNIWSIYKDKNGDFWFGTKGGINFLNSANMPFVHYRADSRNNRHLNNKHINTIYEDRLGDIWFGTEGGGINRLNRKSGLYTYYMHSPQNPHSIGSNSISAIVEDDDGNLWVGTHQGGLNFFNRKTQRFSNYTSRLNMEHKFTSINTLFKDNKGDIWIGIGQSRGLYKYHFREKVFRRIILDSNNRTPSFSCIYQDKEGYIWAGTNINRFYKIDPVTLEYESFRIPGGTENTIIMNILEDKHDNLWLGTQGNGLIYFNTKDKSFRRYSKKDGLANKHALGILLDDNDNLWVATYNGLSRFDTKTKKFKNYYKGNGLQGNQFTSACLKTRSGELFFGGINGATAFYPDNIIDDSSLPPVVLTDFKIFNKSVKIGGENPILKKNIEDAREINLSYKHSVFTFTYAALDFSSSNKTQYAYMMEGFENDWNYVGKRRFATYTNLNPGNYTFKVKAAKNPGAWDNPVTSVMITVAPPFWEEWWFRMILALIFFLAVWHFVDYQKQKRNLLKATALANLTQLKLLRNQMNPHFLLNALSAIRALVLIDKNQAWHSVSELSDYFRYVLQNYNKVGAYLKDEIQAAKNYINIQSLLIESLDISFDVDDAALECIVPAFLFQPLIENAAKYGDTDESGALRIEVSSTFRSGVLTIDICNTGRLGTIAPPAAGQAHGNSIVNIKKRLDIMFRDYFTFELQQKDGMVHALIVIDYANSGFEKKLPLKVIHEKANSLVT</sequence>
<organism evidence="5">
    <name type="scientific">Caldithrix abyssi</name>
    <dbReference type="NCBI Taxonomy" id="187145"/>
    <lineage>
        <taxon>Bacteria</taxon>
        <taxon>Pseudomonadati</taxon>
        <taxon>Calditrichota</taxon>
        <taxon>Calditrichia</taxon>
        <taxon>Calditrichales</taxon>
        <taxon>Calditrichaceae</taxon>
        <taxon>Caldithrix</taxon>
    </lineage>
</organism>